<proteinExistence type="predicted"/>
<accession>A0A1I2C2D0</accession>
<protein>
    <submittedName>
        <fullName evidence="1">Uncharacterized protein</fullName>
    </submittedName>
</protein>
<evidence type="ECO:0000313" key="1">
    <source>
        <dbReference type="EMBL" id="SFE62318.1"/>
    </source>
</evidence>
<sequence>MLGAFCAIGLGLTIFLTSTPIFSHSYQQLTERVEIGVKYTNPEKQVMYLQPYVQNPNDASDLTLTLDQDFIEIVVLDDSRDTVEGAVQLENINDPSSDMMTTTLGPGEAETAHGYYTVQLSPNARWIQLEFTGDVEDEFGSASIEKLIEVDVQHLHVN</sequence>
<organism evidence="1 2">
    <name type="scientific">Alteribacillus iranensis</name>
    <dbReference type="NCBI Taxonomy" id="930128"/>
    <lineage>
        <taxon>Bacteria</taxon>
        <taxon>Bacillati</taxon>
        <taxon>Bacillota</taxon>
        <taxon>Bacilli</taxon>
        <taxon>Bacillales</taxon>
        <taxon>Bacillaceae</taxon>
        <taxon>Alteribacillus</taxon>
    </lineage>
</organism>
<gene>
    <name evidence="1" type="ORF">SAMN05192532_102642</name>
</gene>
<name>A0A1I2C2D0_9BACI</name>
<dbReference type="Proteomes" id="UP000199516">
    <property type="component" value="Unassembled WGS sequence"/>
</dbReference>
<evidence type="ECO:0000313" key="2">
    <source>
        <dbReference type="Proteomes" id="UP000199516"/>
    </source>
</evidence>
<keyword evidence="2" id="KW-1185">Reference proteome</keyword>
<dbReference type="EMBL" id="FONT01000002">
    <property type="protein sequence ID" value="SFE62318.1"/>
    <property type="molecule type" value="Genomic_DNA"/>
</dbReference>
<dbReference type="AlphaFoldDB" id="A0A1I2C2D0"/>
<reference evidence="1 2" key="1">
    <citation type="submission" date="2016-10" db="EMBL/GenBank/DDBJ databases">
        <authorList>
            <person name="de Groot N.N."/>
        </authorList>
    </citation>
    <scope>NUCLEOTIDE SEQUENCE [LARGE SCALE GENOMIC DNA]</scope>
    <source>
        <strain evidence="1 2">DSM 23995</strain>
    </source>
</reference>